<dbReference type="InterPro" id="IPR001806">
    <property type="entry name" value="Small_GTPase"/>
</dbReference>
<dbReference type="InterPro" id="IPR027417">
    <property type="entry name" value="P-loop_NTPase"/>
</dbReference>
<evidence type="ECO:0000256" key="1">
    <source>
        <dbReference type="ARBA" id="ARBA00022741"/>
    </source>
</evidence>
<protein>
    <submittedName>
        <fullName evidence="4">Uncharacterized protein</fullName>
    </submittedName>
</protein>
<organism evidence="4 5">
    <name type="scientific">Dryococelus australis</name>
    <dbReference type="NCBI Taxonomy" id="614101"/>
    <lineage>
        <taxon>Eukaryota</taxon>
        <taxon>Metazoa</taxon>
        <taxon>Ecdysozoa</taxon>
        <taxon>Arthropoda</taxon>
        <taxon>Hexapoda</taxon>
        <taxon>Insecta</taxon>
        <taxon>Pterygota</taxon>
        <taxon>Neoptera</taxon>
        <taxon>Polyneoptera</taxon>
        <taxon>Phasmatodea</taxon>
        <taxon>Verophasmatodea</taxon>
        <taxon>Anareolatae</taxon>
        <taxon>Phasmatidae</taxon>
        <taxon>Eurycanthinae</taxon>
        <taxon>Dryococelus</taxon>
    </lineage>
</organism>
<proteinExistence type="predicted"/>
<dbReference type="PANTHER" id="PTHR47977">
    <property type="entry name" value="RAS-RELATED PROTEIN RAB"/>
    <property type="match status" value="1"/>
</dbReference>
<dbReference type="InterPro" id="IPR050227">
    <property type="entry name" value="Rab"/>
</dbReference>
<feature type="signal peptide" evidence="3">
    <location>
        <begin position="1"/>
        <end position="19"/>
    </location>
</feature>
<reference evidence="4 5" key="1">
    <citation type="submission" date="2023-02" db="EMBL/GenBank/DDBJ databases">
        <title>LHISI_Scaffold_Assembly.</title>
        <authorList>
            <person name="Stuart O.P."/>
            <person name="Cleave R."/>
            <person name="Magrath M.J.L."/>
            <person name="Mikheyev A.S."/>
        </authorList>
    </citation>
    <scope>NUCLEOTIDE SEQUENCE [LARGE SCALE GENOMIC DNA]</scope>
    <source>
        <strain evidence="4">Daus_M_001</strain>
        <tissue evidence="4">Leg muscle</tissue>
    </source>
</reference>
<dbReference type="EMBL" id="JARBHB010000013">
    <property type="protein sequence ID" value="KAJ8870689.1"/>
    <property type="molecule type" value="Genomic_DNA"/>
</dbReference>
<keyword evidence="5" id="KW-1185">Reference proteome</keyword>
<dbReference type="Pfam" id="PF00071">
    <property type="entry name" value="Ras"/>
    <property type="match status" value="2"/>
</dbReference>
<feature type="chain" id="PRO_5046300906" evidence="3">
    <location>
        <begin position="20"/>
        <end position="1310"/>
    </location>
</feature>
<gene>
    <name evidence="4" type="ORF">PR048_029713</name>
</gene>
<dbReference type="SUPFAM" id="SSF52540">
    <property type="entry name" value="P-loop containing nucleoside triphosphate hydrolases"/>
    <property type="match status" value="1"/>
</dbReference>
<dbReference type="PROSITE" id="PS51419">
    <property type="entry name" value="RAB"/>
    <property type="match status" value="1"/>
</dbReference>
<evidence type="ECO:0000256" key="2">
    <source>
        <dbReference type="ARBA" id="ARBA00023134"/>
    </source>
</evidence>
<sequence length="1310" mass="144878">MKVFLVVVAPLFLLSSTKQYSGGCKRCTEETSEFNTCVSMFACRWVDWSSTFEVAAGGVLKAYKFLRRRNKNDCPSPAASSLVEAEFVGCRRGLRGGRAYCPGCVVDKKLVSVVVSIFALCHFGGARPCQKSGQLVGSQWGAACSPGCGTFRWVIEVSRELRRNERANLKKTCRQAVLSGMMPRYEHLGVIRRGIEPCSPRVAYSLGHAIATTVPFVCNLTGNGGVYHDAGGPTMVHMLVNLVPDSSGIHTPAWTAASDKQPLLIARQPPHILGPLLPPGCQVGPSSTVCWMLGYGQGPRLPGFLSYIIVQRASDGVANDATRGMNDAELCLVMRADCALAPGERQQPVCIRQRYTGPTTGIVVPGAIAYDDRTPLVKTFIHVELLGLAVLGTLPFVLREFINVDALGRLGVYFYVPGTASLDYMGFYRYYWIAFEMLFPTRVYGRRNQQDCCIIDTVQRLQSTALPVPPCNCVVCVARQTGLTWLVELWQGFRKVGRNRELTIDDVGAKEGCASVWARVLCSGGGERTGVLGDCARSPAPHNRLYRQCVCVYVAVCNMALDFAATYKVLVLGDSNVGKTCIVHRYCDERYYDTYISTIGMPQPGLFADTDSVTAQYMCLLCFPRRLKSHLHQYRPQLLTTIKQKPECSNCAVVWTVSKRCCHVLPASLLHSVSAYSQPVFRYAFVEFVGTPLVELCLATSRDRRTDGPLTDETACCESSFMYADDREWCLVQPGVTNTHDCALLSNTGIDSYEAGSDDIKVSLFGTDGCVCSPGQRNIEAASDQSVLFSSGPVSARGAITLNTRRELVSSHERSNSGLTGNGTSNTFLISTILVISHIYPYTLVPYHSCDISEIFFRYRYIAISYIRRREMFRQSYKCAVLLCHRRWSEIVSRVSRTLTLASSLHMSITRPRSLFLYRVVTRLAILYRRELTVRKLCCKVWTCRGSYQELYSPFTVTSDHSETLLKSYFQGIPPPQIYRQSSVQGAEGEVCATKPHSPLAVTSTDTAGQERFRTLTTAYYRGAMGILLMYDVTSLDSFNHLSYWLRNIQEEYVPEEMPACYEGSCVLVFRTPWFNSGRAGPVRMAVHPNSLQGGRLAEEIVPRSEGALGATETCASSLSSPLRAKSCRRKHASVKLSPYTVLSTEGDVSLLALAEKEAVLTDRTDYHRSLATVRRQVCLVSRYTVLSTEGDVSLLALAEKESVLTDRTDYHPITVVSPLHVLRNRYTVLSTEGDVSLLALAEKEAVLTDRTDYHRSLATVRRQNASPDVVKVLAGNKCDVLEHRAVDKERGDKVSTLCLCLCLCAAVPL</sequence>
<dbReference type="Proteomes" id="UP001159363">
    <property type="component" value="Chromosome 12"/>
</dbReference>
<comment type="caution">
    <text evidence="4">The sequence shown here is derived from an EMBL/GenBank/DDBJ whole genome shotgun (WGS) entry which is preliminary data.</text>
</comment>
<keyword evidence="2" id="KW-0342">GTP-binding</keyword>
<name>A0ABQ9GGE5_9NEOP</name>
<keyword evidence="3" id="KW-0732">Signal</keyword>
<keyword evidence="1" id="KW-0547">Nucleotide-binding</keyword>
<accession>A0ABQ9GGE5</accession>
<dbReference type="SMART" id="SM00175">
    <property type="entry name" value="RAB"/>
    <property type="match status" value="1"/>
</dbReference>
<evidence type="ECO:0000313" key="5">
    <source>
        <dbReference type="Proteomes" id="UP001159363"/>
    </source>
</evidence>
<evidence type="ECO:0000256" key="3">
    <source>
        <dbReference type="SAM" id="SignalP"/>
    </source>
</evidence>
<evidence type="ECO:0000313" key="4">
    <source>
        <dbReference type="EMBL" id="KAJ8870689.1"/>
    </source>
</evidence>
<dbReference type="Gene3D" id="3.40.50.300">
    <property type="entry name" value="P-loop containing nucleotide triphosphate hydrolases"/>
    <property type="match status" value="2"/>
</dbReference>